<dbReference type="EMBL" id="BMAU01021182">
    <property type="protein sequence ID" value="GFX94967.1"/>
    <property type="molecule type" value="Genomic_DNA"/>
</dbReference>
<evidence type="ECO:0000313" key="2">
    <source>
        <dbReference type="EMBL" id="GFX94967.1"/>
    </source>
</evidence>
<organism evidence="2 3">
    <name type="scientific">Trichonephila clavipes</name>
    <name type="common">Golden silk orbweaver</name>
    <name type="synonym">Nephila clavipes</name>
    <dbReference type="NCBI Taxonomy" id="2585209"/>
    <lineage>
        <taxon>Eukaryota</taxon>
        <taxon>Metazoa</taxon>
        <taxon>Ecdysozoa</taxon>
        <taxon>Arthropoda</taxon>
        <taxon>Chelicerata</taxon>
        <taxon>Arachnida</taxon>
        <taxon>Araneae</taxon>
        <taxon>Araneomorphae</taxon>
        <taxon>Entelegynae</taxon>
        <taxon>Araneoidea</taxon>
        <taxon>Nephilidae</taxon>
        <taxon>Trichonephila</taxon>
    </lineage>
</organism>
<dbReference type="Pfam" id="PF01498">
    <property type="entry name" value="HTH_Tnp_Tc3_2"/>
    <property type="match status" value="1"/>
</dbReference>
<dbReference type="InterPro" id="IPR002492">
    <property type="entry name" value="Transposase_Tc1-like"/>
</dbReference>
<sequence length="102" mass="11911">MQVWKQWNDEKRTTVKAGSGRRKLTSAWGNRHLLRMAVNDRAALSRQLAARWSTDTGVLIWASSIPQCLLHRGLPALVPLYRIPLTANHRWLRLQWPHEHRT</sequence>
<name>A0A8X6V4Q7_TRICX</name>
<dbReference type="Proteomes" id="UP000887159">
    <property type="component" value="Unassembled WGS sequence"/>
</dbReference>
<accession>A0A8X6V4Q7</accession>
<evidence type="ECO:0000313" key="3">
    <source>
        <dbReference type="Proteomes" id="UP000887159"/>
    </source>
</evidence>
<reference evidence="2" key="1">
    <citation type="submission" date="2020-08" db="EMBL/GenBank/DDBJ databases">
        <title>Multicomponent nature underlies the extraordinary mechanical properties of spider dragline silk.</title>
        <authorList>
            <person name="Kono N."/>
            <person name="Nakamura H."/>
            <person name="Mori M."/>
            <person name="Yoshida Y."/>
            <person name="Ohtoshi R."/>
            <person name="Malay A.D."/>
            <person name="Moran D.A.P."/>
            <person name="Tomita M."/>
            <person name="Numata K."/>
            <person name="Arakawa K."/>
        </authorList>
    </citation>
    <scope>NUCLEOTIDE SEQUENCE</scope>
</reference>
<dbReference type="GO" id="GO:0006313">
    <property type="term" value="P:DNA transposition"/>
    <property type="evidence" value="ECO:0007669"/>
    <property type="project" value="InterPro"/>
</dbReference>
<dbReference type="GO" id="GO:0015074">
    <property type="term" value="P:DNA integration"/>
    <property type="evidence" value="ECO:0007669"/>
    <property type="project" value="InterPro"/>
</dbReference>
<dbReference type="GO" id="GO:0003677">
    <property type="term" value="F:DNA binding"/>
    <property type="evidence" value="ECO:0007669"/>
    <property type="project" value="InterPro"/>
</dbReference>
<protein>
    <submittedName>
        <fullName evidence="2">Transposable element Tcb2 transposase</fullName>
    </submittedName>
</protein>
<keyword evidence="3" id="KW-1185">Reference proteome</keyword>
<evidence type="ECO:0000259" key="1">
    <source>
        <dbReference type="Pfam" id="PF01498"/>
    </source>
</evidence>
<gene>
    <name evidence="2" type="primary">NCL1_16401</name>
    <name evidence="2" type="ORF">TNCV_3045991</name>
</gene>
<feature type="domain" description="Transposase Tc1-like" evidence="1">
    <location>
        <begin position="31"/>
        <end position="101"/>
    </location>
</feature>
<proteinExistence type="predicted"/>
<comment type="caution">
    <text evidence="2">The sequence shown here is derived from an EMBL/GenBank/DDBJ whole genome shotgun (WGS) entry which is preliminary data.</text>
</comment>
<dbReference type="AlphaFoldDB" id="A0A8X6V4Q7"/>